<evidence type="ECO:0000256" key="1">
    <source>
        <dbReference type="ARBA" id="ARBA00004141"/>
    </source>
</evidence>
<dbReference type="GO" id="GO:0016020">
    <property type="term" value="C:membrane"/>
    <property type="evidence" value="ECO:0007669"/>
    <property type="project" value="UniProtKB-SubCell"/>
</dbReference>
<keyword evidence="10" id="KW-1185">Reference proteome</keyword>
<dbReference type="SUPFAM" id="SSF103473">
    <property type="entry name" value="MFS general substrate transporter"/>
    <property type="match status" value="1"/>
</dbReference>
<dbReference type="PANTHER" id="PTHR23511">
    <property type="entry name" value="SYNAPTIC VESICLE GLYCOPROTEIN 2"/>
    <property type="match status" value="1"/>
</dbReference>
<dbReference type="PROSITE" id="PS50850">
    <property type="entry name" value="MFS"/>
    <property type="match status" value="1"/>
</dbReference>
<keyword evidence="3" id="KW-0813">Transport</keyword>
<feature type="transmembrane region" description="Helical" evidence="7">
    <location>
        <begin position="214"/>
        <end position="233"/>
    </location>
</feature>
<proteinExistence type="inferred from homology"/>
<sequence>MDLRELSVIEEKIAKIEDESKVETGIVEATFEDAISATGFGKFNLILLMLSVPCGWASIMDTTTMSYVVPAAHCDLDLNLEQRGMLNAITYLGMISGALIWGFLADTLGRKKILIVGYLFDAICVVIAALSQSYEMLLTAKFLTGLFMNGPFAALTTVVSEFHSAKYRGKIVMGLGVVYSFGQLIMPALGWLIIPQTMDYELFNGNIKLHSWNFFILICAIPSFVAFVGHCFLPESPKFLMTVGRNEEALGHCFLPESPKFLMTVGRNEEALRTFKRVYSLNTGKHRDTFQIKSLIDETKLNLGGKHGGAVTANRTKTQALKEGWQQIAPMFFPPHLWKISVAAGIQCALMLGTNTIRLWLPQIFTAMNDYQLLHNGATDSFPQIFTAMNDYQLLHNGATDSLCTMLEIITPNVGNTTEPEECVVNALSDFVYINAMIVAATSIILVSIISASINIIGKKRALITLSGTSAVAAICFYLAQNSATVVALSAISVTFLNTSLNIELAIVVDMFPTTLRTIAVAITLMIGRTGAMSGNVAFPYLLAIGCLPPFLVIGSIIFSGTLMAFLLPKTDLKAMK</sequence>
<dbReference type="InterPro" id="IPR020846">
    <property type="entry name" value="MFS_dom"/>
</dbReference>
<keyword evidence="6 7" id="KW-0472">Membrane</keyword>
<name>A0AAW1NAV9_POPJA</name>
<gene>
    <name evidence="9" type="ORF">QE152_g704</name>
</gene>
<dbReference type="Gene3D" id="1.20.1250.20">
    <property type="entry name" value="MFS general substrate transporter like domains"/>
    <property type="match status" value="2"/>
</dbReference>
<dbReference type="InterPro" id="IPR005828">
    <property type="entry name" value="MFS_sugar_transport-like"/>
</dbReference>
<evidence type="ECO:0000256" key="5">
    <source>
        <dbReference type="ARBA" id="ARBA00022989"/>
    </source>
</evidence>
<reference evidence="9 10" key="1">
    <citation type="journal article" date="2024" name="BMC Genomics">
        <title>De novo assembly and annotation of Popillia japonica's genome with initial clues to its potential as an invasive pest.</title>
        <authorList>
            <person name="Cucini C."/>
            <person name="Boschi S."/>
            <person name="Funari R."/>
            <person name="Cardaioli E."/>
            <person name="Iannotti N."/>
            <person name="Marturano G."/>
            <person name="Paoli F."/>
            <person name="Bruttini M."/>
            <person name="Carapelli A."/>
            <person name="Frati F."/>
            <person name="Nardi F."/>
        </authorList>
    </citation>
    <scope>NUCLEOTIDE SEQUENCE [LARGE SCALE GENOMIC DNA]</scope>
    <source>
        <strain evidence="9">DMR45628</strain>
    </source>
</reference>
<organism evidence="9 10">
    <name type="scientific">Popillia japonica</name>
    <name type="common">Japanese beetle</name>
    <dbReference type="NCBI Taxonomy" id="7064"/>
    <lineage>
        <taxon>Eukaryota</taxon>
        <taxon>Metazoa</taxon>
        <taxon>Ecdysozoa</taxon>
        <taxon>Arthropoda</taxon>
        <taxon>Hexapoda</taxon>
        <taxon>Insecta</taxon>
        <taxon>Pterygota</taxon>
        <taxon>Neoptera</taxon>
        <taxon>Endopterygota</taxon>
        <taxon>Coleoptera</taxon>
        <taxon>Polyphaga</taxon>
        <taxon>Scarabaeiformia</taxon>
        <taxon>Scarabaeidae</taxon>
        <taxon>Rutelinae</taxon>
        <taxon>Popillia</taxon>
    </lineage>
</organism>
<dbReference type="Pfam" id="PF00083">
    <property type="entry name" value="Sugar_tr"/>
    <property type="match status" value="1"/>
</dbReference>
<dbReference type="Proteomes" id="UP001458880">
    <property type="component" value="Unassembled WGS sequence"/>
</dbReference>
<feature type="transmembrane region" description="Helical" evidence="7">
    <location>
        <begin position="88"/>
        <end position="106"/>
    </location>
</feature>
<feature type="domain" description="Major facilitator superfamily (MFS) profile" evidence="8">
    <location>
        <begin position="47"/>
        <end position="573"/>
    </location>
</feature>
<feature type="transmembrane region" description="Helical" evidence="7">
    <location>
        <begin position="140"/>
        <end position="159"/>
    </location>
</feature>
<comment type="similarity">
    <text evidence="2">Belongs to the major facilitator superfamily.</text>
</comment>
<dbReference type="AlphaFoldDB" id="A0AAW1NAV9"/>
<protein>
    <submittedName>
        <fullName evidence="9">Sugar transporter</fullName>
    </submittedName>
</protein>
<evidence type="ECO:0000256" key="7">
    <source>
        <dbReference type="SAM" id="Phobius"/>
    </source>
</evidence>
<comment type="subcellular location">
    <subcellularLocation>
        <location evidence="1">Membrane</location>
        <topology evidence="1">Multi-pass membrane protein</topology>
    </subcellularLocation>
</comment>
<keyword evidence="5 7" id="KW-1133">Transmembrane helix</keyword>
<evidence type="ECO:0000256" key="4">
    <source>
        <dbReference type="ARBA" id="ARBA00022692"/>
    </source>
</evidence>
<keyword evidence="9" id="KW-0762">Sugar transport</keyword>
<feature type="transmembrane region" description="Helical" evidence="7">
    <location>
        <begin position="431"/>
        <end position="450"/>
    </location>
</feature>
<dbReference type="PANTHER" id="PTHR23511:SF36">
    <property type="entry name" value="EG:BACR7A4.13 PROTEIN-RELATED"/>
    <property type="match status" value="1"/>
</dbReference>
<comment type="caution">
    <text evidence="9">The sequence shown here is derived from an EMBL/GenBank/DDBJ whole genome shotgun (WGS) entry which is preliminary data.</text>
</comment>
<evidence type="ECO:0000256" key="6">
    <source>
        <dbReference type="ARBA" id="ARBA00023136"/>
    </source>
</evidence>
<evidence type="ECO:0000313" key="10">
    <source>
        <dbReference type="Proteomes" id="UP001458880"/>
    </source>
</evidence>
<feature type="transmembrane region" description="Helical" evidence="7">
    <location>
        <begin position="541"/>
        <end position="568"/>
    </location>
</feature>
<evidence type="ECO:0000313" key="9">
    <source>
        <dbReference type="EMBL" id="KAK9758798.1"/>
    </source>
</evidence>
<evidence type="ECO:0000256" key="2">
    <source>
        <dbReference type="ARBA" id="ARBA00008335"/>
    </source>
</evidence>
<dbReference type="InterPro" id="IPR036259">
    <property type="entry name" value="MFS_trans_sf"/>
</dbReference>
<feature type="transmembrane region" description="Helical" evidence="7">
    <location>
        <begin position="171"/>
        <end position="194"/>
    </location>
</feature>
<dbReference type="EMBL" id="JASPKY010000003">
    <property type="protein sequence ID" value="KAK9758798.1"/>
    <property type="molecule type" value="Genomic_DNA"/>
</dbReference>
<dbReference type="GO" id="GO:0022857">
    <property type="term" value="F:transmembrane transporter activity"/>
    <property type="evidence" value="ECO:0007669"/>
    <property type="project" value="InterPro"/>
</dbReference>
<keyword evidence="4 7" id="KW-0812">Transmembrane</keyword>
<feature type="transmembrane region" description="Helical" evidence="7">
    <location>
        <begin position="113"/>
        <end position="134"/>
    </location>
</feature>
<evidence type="ECO:0000256" key="3">
    <source>
        <dbReference type="ARBA" id="ARBA00022448"/>
    </source>
</evidence>
<accession>A0AAW1NAV9</accession>
<evidence type="ECO:0000259" key="8">
    <source>
        <dbReference type="PROSITE" id="PS50850"/>
    </source>
</evidence>
<feature type="transmembrane region" description="Helical" evidence="7">
    <location>
        <begin position="340"/>
        <end position="361"/>
    </location>
</feature>
<feature type="transmembrane region" description="Helical" evidence="7">
    <location>
        <begin position="45"/>
        <end position="68"/>
    </location>
</feature>